<dbReference type="CDD" id="cd09086">
    <property type="entry name" value="ExoIII-like_AP-endo"/>
    <property type="match status" value="1"/>
</dbReference>
<keyword evidence="3" id="KW-0378">Hydrolase</keyword>
<dbReference type="EMBL" id="JEME01000759">
    <property type="protein sequence ID" value="KYG09167.1"/>
    <property type="molecule type" value="Genomic_DNA"/>
</dbReference>
<keyword evidence="6" id="KW-0464">Manganese</keyword>
<dbReference type="InterPro" id="IPR005135">
    <property type="entry name" value="Endo/exonuclease/phosphatase"/>
</dbReference>
<feature type="binding site" evidence="6">
    <location>
        <position position="34"/>
    </location>
    <ligand>
        <name>Mg(2+)</name>
        <dbReference type="ChEBI" id="CHEBI:18420"/>
        <label>1</label>
    </ligand>
</feature>
<accession>A0A150TX58</accession>
<feature type="binding site" evidence="6">
    <location>
        <position position="249"/>
    </location>
    <ligand>
        <name>Mg(2+)</name>
        <dbReference type="ChEBI" id="CHEBI:18420"/>
        <label>1</label>
    </ligand>
</feature>
<dbReference type="InterPro" id="IPR020847">
    <property type="entry name" value="AP_endonuclease_F1_BS"/>
</dbReference>
<reference evidence="10 11" key="1">
    <citation type="submission" date="2014-02" db="EMBL/GenBank/DDBJ databases">
        <title>The small core and large imbalanced accessory genome model reveals a collaborative survival strategy of Sorangium cellulosum strains in nature.</title>
        <authorList>
            <person name="Han K."/>
            <person name="Peng R."/>
            <person name="Blom J."/>
            <person name="Li Y.-Z."/>
        </authorList>
    </citation>
    <scope>NUCLEOTIDE SEQUENCE [LARGE SCALE GENOMIC DNA]</scope>
    <source>
        <strain evidence="10 11">So0007-03</strain>
    </source>
</reference>
<evidence type="ECO:0000313" key="11">
    <source>
        <dbReference type="Proteomes" id="UP000075502"/>
    </source>
</evidence>
<comment type="cofactor">
    <cofactor evidence="6">
        <name>Mg(2+)</name>
        <dbReference type="ChEBI" id="CHEBI:18420"/>
    </cofactor>
    <cofactor evidence="6">
        <name>Mn(2+)</name>
        <dbReference type="ChEBI" id="CHEBI:29035"/>
    </cofactor>
    <text evidence="6">Probably binds two magnesium or manganese ions per subunit.</text>
</comment>
<evidence type="ECO:0000256" key="4">
    <source>
        <dbReference type="ARBA" id="ARBA00022842"/>
    </source>
</evidence>
<feature type="binding site" evidence="6">
    <location>
        <position position="248"/>
    </location>
    <ligand>
        <name>Mg(2+)</name>
        <dbReference type="ChEBI" id="CHEBI:18420"/>
        <label>1</label>
    </ligand>
</feature>
<comment type="similarity">
    <text evidence="1">Belongs to the DNA repair enzymes AP/ExoA family.</text>
</comment>
<dbReference type="PANTHER" id="PTHR43250">
    <property type="entry name" value="EXODEOXYRIBONUCLEASE III"/>
    <property type="match status" value="1"/>
</dbReference>
<dbReference type="PROSITE" id="PS51435">
    <property type="entry name" value="AP_NUCLEASE_F1_4"/>
    <property type="match status" value="1"/>
</dbReference>
<evidence type="ECO:0000256" key="5">
    <source>
        <dbReference type="PIRSR" id="PIRSR604808-1"/>
    </source>
</evidence>
<dbReference type="SUPFAM" id="SSF56219">
    <property type="entry name" value="DNase I-like"/>
    <property type="match status" value="1"/>
</dbReference>
<evidence type="ECO:0000256" key="6">
    <source>
        <dbReference type="PIRSR" id="PIRSR604808-2"/>
    </source>
</evidence>
<dbReference type="Pfam" id="PF03372">
    <property type="entry name" value="Exo_endo_phos"/>
    <property type="match status" value="1"/>
</dbReference>
<evidence type="ECO:0000256" key="2">
    <source>
        <dbReference type="ARBA" id="ARBA00022723"/>
    </source>
</evidence>
<evidence type="ECO:0000256" key="3">
    <source>
        <dbReference type="ARBA" id="ARBA00022801"/>
    </source>
</evidence>
<dbReference type="GO" id="GO:0046872">
    <property type="term" value="F:metal ion binding"/>
    <property type="evidence" value="ECO:0007669"/>
    <property type="project" value="UniProtKB-KW"/>
</dbReference>
<dbReference type="PANTHER" id="PTHR43250:SF2">
    <property type="entry name" value="EXODEOXYRIBONUCLEASE III"/>
    <property type="match status" value="1"/>
</dbReference>
<sequence length="269" mass="29759">MRIASWNVNSIRTRLEQLTSWLVRAAPDVVCMQETKVEDGSFPEAALSEVGYRSIVFGQKSYNGVAIAARFGLSVDDVKKGLDGDEEDVARRMLSATVEGIRIINVYVPNGQAVGTPAFAYKLAWLERLRRELEAGYRPDQQLLICGDFNVAPEPIDVAEPKKWEGQVLFHPDERAALGRLMEWGLVDAFRACHPAKAAYSWWDYRMGAFRRNKGLRIDLALVTRPLAARCADVSIDTRPRELQRPSDHAPVVVELSDGAAPPGAAPAA</sequence>
<feature type="active site" description="Proton acceptor" evidence="5">
    <location>
        <position position="249"/>
    </location>
</feature>
<dbReference type="GO" id="GO:0004519">
    <property type="term" value="F:endonuclease activity"/>
    <property type="evidence" value="ECO:0007669"/>
    <property type="project" value="InterPro"/>
</dbReference>
<evidence type="ECO:0000259" key="9">
    <source>
        <dbReference type="Pfam" id="PF03372"/>
    </source>
</evidence>
<feature type="domain" description="Endonuclease/exonuclease/phosphatase" evidence="9">
    <location>
        <begin position="4"/>
        <end position="249"/>
    </location>
</feature>
<protein>
    <submittedName>
        <fullName evidence="10">Exodeoxyribonuclease III</fullName>
    </submittedName>
</protein>
<dbReference type="InterPro" id="IPR037493">
    <property type="entry name" value="ExoIII-like"/>
</dbReference>
<dbReference type="Gene3D" id="3.60.10.10">
    <property type="entry name" value="Endonuclease/exonuclease/phosphatase"/>
    <property type="match status" value="1"/>
</dbReference>
<feature type="active site" description="Proton donor/acceptor" evidence="5">
    <location>
        <position position="148"/>
    </location>
</feature>
<dbReference type="InterPro" id="IPR036691">
    <property type="entry name" value="Endo/exonu/phosph_ase_sf"/>
</dbReference>
<dbReference type="Proteomes" id="UP000075502">
    <property type="component" value="Unassembled WGS sequence"/>
</dbReference>
<evidence type="ECO:0000256" key="8">
    <source>
        <dbReference type="SAM" id="MobiDB-lite"/>
    </source>
</evidence>
<keyword evidence="4 6" id="KW-0460">Magnesium</keyword>
<dbReference type="NCBIfam" id="TIGR00633">
    <property type="entry name" value="xth"/>
    <property type="match status" value="1"/>
</dbReference>
<name>A0A150TX58_SORCE</name>
<evidence type="ECO:0000313" key="10">
    <source>
        <dbReference type="EMBL" id="KYG09167.1"/>
    </source>
</evidence>
<feature type="compositionally biased region" description="Low complexity" evidence="8">
    <location>
        <begin position="259"/>
        <end position="269"/>
    </location>
</feature>
<proteinExistence type="inferred from homology"/>
<keyword evidence="2 6" id="KW-0479">Metal-binding</keyword>
<feature type="site" description="Important for catalytic activity" evidence="7">
    <location>
        <position position="219"/>
    </location>
</feature>
<dbReference type="GO" id="GO:0006281">
    <property type="term" value="P:DNA repair"/>
    <property type="evidence" value="ECO:0007669"/>
    <property type="project" value="InterPro"/>
</dbReference>
<feature type="site" description="Interaction with DNA substrate" evidence="7">
    <location>
        <position position="249"/>
    </location>
</feature>
<evidence type="ECO:0000256" key="7">
    <source>
        <dbReference type="PIRSR" id="PIRSR604808-3"/>
    </source>
</evidence>
<dbReference type="AlphaFoldDB" id="A0A150TX58"/>
<dbReference type="PROSITE" id="PS00726">
    <property type="entry name" value="AP_NUCLEASE_F1_1"/>
    <property type="match status" value="1"/>
</dbReference>
<feature type="binding site" evidence="6">
    <location>
        <position position="7"/>
    </location>
    <ligand>
        <name>Mg(2+)</name>
        <dbReference type="ChEBI" id="CHEBI:18420"/>
        <label>1</label>
    </ligand>
</feature>
<feature type="site" description="Transition state stabilizer" evidence="7">
    <location>
        <position position="150"/>
    </location>
</feature>
<dbReference type="GO" id="GO:0008311">
    <property type="term" value="F:double-stranded DNA 3'-5' DNA exonuclease activity"/>
    <property type="evidence" value="ECO:0007669"/>
    <property type="project" value="InterPro"/>
</dbReference>
<dbReference type="GO" id="GO:0003677">
    <property type="term" value="F:DNA binding"/>
    <property type="evidence" value="ECO:0007669"/>
    <property type="project" value="InterPro"/>
</dbReference>
<feature type="binding site" evidence="6">
    <location>
        <position position="150"/>
    </location>
    <ligand>
        <name>Mg(2+)</name>
        <dbReference type="ChEBI" id="CHEBI:18420"/>
        <label>1</label>
    </ligand>
</feature>
<feature type="active site" evidence="5">
    <location>
        <position position="107"/>
    </location>
</feature>
<dbReference type="NCBIfam" id="TIGR00195">
    <property type="entry name" value="exoDNase_III"/>
    <property type="match status" value="1"/>
</dbReference>
<gene>
    <name evidence="10" type="ORF">BE21_19410</name>
</gene>
<comment type="caution">
    <text evidence="10">The sequence shown here is derived from an EMBL/GenBank/DDBJ whole genome shotgun (WGS) entry which is preliminary data.</text>
</comment>
<feature type="binding site" evidence="6">
    <location>
        <position position="148"/>
    </location>
    <ligand>
        <name>Mg(2+)</name>
        <dbReference type="ChEBI" id="CHEBI:18420"/>
        <label>1</label>
    </ligand>
</feature>
<dbReference type="InterPro" id="IPR004808">
    <property type="entry name" value="AP_endonuc_1"/>
</dbReference>
<evidence type="ECO:0000256" key="1">
    <source>
        <dbReference type="ARBA" id="ARBA00007092"/>
    </source>
</evidence>
<organism evidence="10 11">
    <name type="scientific">Sorangium cellulosum</name>
    <name type="common">Polyangium cellulosum</name>
    <dbReference type="NCBI Taxonomy" id="56"/>
    <lineage>
        <taxon>Bacteria</taxon>
        <taxon>Pseudomonadati</taxon>
        <taxon>Myxococcota</taxon>
        <taxon>Polyangia</taxon>
        <taxon>Polyangiales</taxon>
        <taxon>Polyangiaceae</taxon>
        <taxon>Sorangium</taxon>
    </lineage>
</organism>
<feature type="region of interest" description="Disordered" evidence="8">
    <location>
        <begin position="240"/>
        <end position="269"/>
    </location>
</feature>